<dbReference type="InterPro" id="IPR051401">
    <property type="entry name" value="GtrA_CellWall_Glycosyl"/>
</dbReference>
<feature type="transmembrane region" description="Helical" evidence="6">
    <location>
        <begin position="90"/>
        <end position="112"/>
    </location>
</feature>
<feature type="transmembrane region" description="Helical" evidence="6">
    <location>
        <begin position="118"/>
        <end position="135"/>
    </location>
</feature>
<comment type="subcellular location">
    <subcellularLocation>
        <location evidence="1">Membrane</location>
        <topology evidence="1">Multi-pass membrane protein</topology>
    </subcellularLocation>
</comment>
<dbReference type="InterPro" id="IPR007267">
    <property type="entry name" value="GtrA_DPMS_TM"/>
</dbReference>
<dbReference type="EMBL" id="UINC01038459">
    <property type="protein sequence ID" value="SVB35510.1"/>
    <property type="molecule type" value="Genomic_DNA"/>
</dbReference>
<feature type="transmembrane region" description="Helical" evidence="6">
    <location>
        <begin position="17"/>
        <end position="36"/>
    </location>
</feature>
<protein>
    <recommendedName>
        <fullName evidence="7">GtrA/DPMS transmembrane domain-containing protein</fullName>
    </recommendedName>
</protein>
<feature type="domain" description="GtrA/DPMS transmembrane" evidence="7">
    <location>
        <begin position="16"/>
        <end position="140"/>
    </location>
</feature>
<dbReference type="PANTHER" id="PTHR38459">
    <property type="entry name" value="PROPHAGE BACTOPRENOL-LINKED GLUCOSE TRANSLOCASE HOMOLOG"/>
    <property type="match status" value="1"/>
</dbReference>
<comment type="similarity">
    <text evidence="2">Belongs to the GtrA family.</text>
</comment>
<gene>
    <name evidence="8" type="ORF">METZ01_LOCUS188364</name>
</gene>
<keyword evidence="4 6" id="KW-1133">Transmembrane helix</keyword>
<evidence type="ECO:0000313" key="8">
    <source>
        <dbReference type="EMBL" id="SVB35510.1"/>
    </source>
</evidence>
<feature type="transmembrane region" description="Helical" evidence="6">
    <location>
        <begin position="48"/>
        <end position="69"/>
    </location>
</feature>
<organism evidence="8">
    <name type="scientific">marine metagenome</name>
    <dbReference type="NCBI Taxonomy" id="408172"/>
    <lineage>
        <taxon>unclassified sequences</taxon>
        <taxon>metagenomes</taxon>
        <taxon>ecological metagenomes</taxon>
    </lineage>
</organism>
<sequence length="147" mass="17128">MSLFVGLIQKFQTEIRFLIVGAWNTLFGIIVFILLLNFLERVLINERLIYLLSIFLSHFIAVLNAYIFHKFFTFQSKEKGIAALHEFRRFFSSYLGTLILNLVIISFMVEFLEIQPEISGAISIPICVVITYFLLSKYSFKKAVKEQ</sequence>
<name>A0A382DAS1_9ZZZZ</name>
<keyword evidence="3 6" id="KW-0812">Transmembrane</keyword>
<dbReference type="Pfam" id="PF04138">
    <property type="entry name" value="GtrA_DPMS_TM"/>
    <property type="match status" value="1"/>
</dbReference>
<keyword evidence="5 6" id="KW-0472">Membrane</keyword>
<dbReference type="GO" id="GO:0000271">
    <property type="term" value="P:polysaccharide biosynthetic process"/>
    <property type="evidence" value="ECO:0007669"/>
    <property type="project" value="InterPro"/>
</dbReference>
<evidence type="ECO:0000256" key="3">
    <source>
        <dbReference type="ARBA" id="ARBA00022692"/>
    </source>
</evidence>
<evidence type="ECO:0000256" key="2">
    <source>
        <dbReference type="ARBA" id="ARBA00009399"/>
    </source>
</evidence>
<reference evidence="8" key="1">
    <citation type="submission" date="2018-05" db="EMBL/GenBank/DDBJ databases">
        <authorList>
            <person name="Lanie J.A."/>
            <person name="Ng W.-L."/>
            <person name="Kazmierczak K.M."/>
            <person name="Andrzejewski T.M."/>
            <person name="Davidsen T.M."/>
            <person name="Wayne K.J."/>
            <person name="Tettelin H."/>
            <person name="Glass J.I."/>
            <person name="Rusch D."/>
            <person name="Podicherti R."/>
            <person name="Tsui H.-C.T."/>
            <person name="Winkler M.E."/>
        </authorList>
    </citation>
    <scope>NUCLEOTIDE SEQUENCE</scope>
</reference>
<evidence type="ECO:0000256" key="6">
    <source>
        <dbReference type="SAM" id="Phobius"/>
    </source>
</evidence>
<accession>A0A382DAS1</accession>
<evidence type="ECO:0000259" key="7">
    <source>
        <dbReference type="Pfam" id="PF04138"/>
    </source>
</evidence>
<dbReference type="PANTHER" id="PTHR38459:SF5">
    <property type="entry name" value="CELL WALL TEICHOIC ACID GLYCOSYLATION PROTEIN GTCA"/>
    <property type="match status" value="1"/>
</dbReference>
<evidence type="ECO:0000256" key="4">
    <source>
        <dbReference type="ARBA" id="ARBA00022989"/>
    </source>
</evidence>
<evidence type="ECO:0000256" key="1">
    <source>
        <dbReference type="ARBA" id="ARBA00004141"/>
    </source>
</evidence>
<dbReference type="GO" id="GO:0005886">
    <property type="term" value="C:plasma membrane"/>
    <property type="evidence" value="ECO:0007669"/>
    <property type="project" value="TreeGrafter"/>
</dbReference>
<evidence type="ECO:0000256" key="5">
    <source>
        <dbReference type="ARBA" id="ARBA00023136"/>
    </source>
</evidence>
<dbReference type="AlphaFoldDB" id="A0A382DAS1"/>
<proteinExistence type="inferred from homology"/>